<dbReference type="STRING" id="199890.A0A182P0C1"/>
<evidence type="ECO:0000259" key="4">
    <source>
        <dbReference type="Pfam" id="PF00561"/>
    </source>
</evidence>
<organism evidence="5 6">
    <name type="scientific">Anopheles epiroticus</name>
    <dbReference type="NCBI Taxonomy" id="199890"/>
    <lineage>
        <taxon>Eukaryota</taxon>
        <taxon>Metazoa</taxon>
        <taxon>Ecdysozoa</taxon>
        <taxon>Arthropoda</taxon>
        <taxon>Hexapoda</taxon>
        <taxon>Insecta</taxon>
        <taxon>Pterygota</taxon>
        <taxon>Neoptera</taxon>
        <taxon>Endopterygota</taxon>
        <taxon>Diptera</taxon>
        <taxon>Nematocera</taxon>
        <taxon>Culicoidea</taxon>
        <taxon>Culicidae</taxon>
        <taxon>Anophelinae</taxon>
        <taxon>Anopheles</taxon>
    </lineage>
</organism>
<reference evidence="6" key="1">
    <citation type="submission" date="2013-03" db="EMBL/GenBank/DDBJ databases">
        <title>The Genome Sequence of Anopheles epiroticus epiroticus2.</title>
        <authorList>
            <consortium name="The Broad Institute Genomics Platform"/>
            <person name="Neafsey D.E."/>
            <person name="Howell P."/>
            <person name="Walker B."/>
            <person name="Young S.K."/>
            <person name="Zeng Q."/>
            <person name="Gargeya S."/>
            <person name="Fitzgerald M."/>
            <person name="Haas B."/>
            <person name="Abouelleil A."/>
            <person name="Allen A.W."/>
            <person name="Alvarado L."/>
            <person name="Arachchi H.M."/>
            <person name="Berlin A.M."/>
            <person name="Chapman S.B."/>
            <person name="Gainer-Dewar J."/>
            <person name="Goldberg J."/>
            <person name="Griggs A."/>
            <person name="Gujja S."/>
            <person name="Hansen M."/>
            <person name="Howarth C."/>
            <person name="Imamovic A."/>
            <person name="Ireland A."/>
            <person name="Larimer J."/>
            <person name="McCowan C."/>
            <person name="Murphy C."/>
            <person name="Pearson M."/>
            <person name="Poon T.W."/>
            <person name="Priest M."/>
            <person name="Roberts A."/>
            <person name="Saif S."/>
            <person name="Shea T."/>
            <person name="Sisk P."/>
            <person name="Sykes S."/>
            <person name="Wortman J."/>
            <person name="Nusbaum C."/>
            <person name="Birren B."/>
        </authorList>
    </citation>
    <scope>NUCLEOTIDE SEQUENCE [LARGE SCALE GENOMIC DNA]</scope>
    <source>
        <strain evidence="6">Epiroticus2</strain>
    </source>
</reference>
<reference evidence="5" key="2">
    <citation type="submission" date="2020-05" db="UniProtKB">
        <authorList>
            <consortium name="EnsemblMetazoa"/>
        </authorList>
    </citation>
    <scope>IDENTIFICATION</scope>
    <source>
        <strain evidence="5">Epiroticus2</strain>
    </source>
</reference>
<sequence length="611" mass="70243">MGSDQKRDYDVLEIVPKWEIVKIYLRCMLANLAILLKWLYESVKCKVNPTAIMRRTIERTDFPNKPPIFMTDTNLGRHSYVKLENTKLHFVEAGSRSNPIVLLLHGFPDCWFGWRYQIPELTHYFHVIALDLKGFNDSDKPHWRFEYTPKKVCEDLRKFLIAISAKSVSIIGHDLGATIGWLFAHTNPEMVDKFVSVSTPHPNLLWDNLPKGSPFNRSWLEFVQLPMLPEMELKHTADKLLRRCHSHVTKEKHYLTGSNGTLTNNLMEAYLYSFCQTDDWRGPLNYYRNFLFYRVRDGEILQCPCLIITGNDDRFYKLESVVKSSEFCENFIIKIIEQCGRAPHQEMATEFNSTVLKFLIGKKFSQKPADVQPSQTRGLVGRMFGGIGTVANNTVKLGNNLRETYAFANPLNSVPNFMIKESLSPDNPFALFKPKQTILKELAKCKHPKSRKTLALTRKVKKINNREKIKLGHAAKANVVGKKLAWFADRLLERQNPLKAGEYEALVDEYLQRFDQELEQIKIVQSIGKHRATQHAAREAVIKTTIETEKLNFNTGGGIELPDLCDAVNFQLFQEWDGSAASIQHLKLKFISRKALQAIAAKEQHVDKMVE</sequence>
<keyword evidence="1" id="KW-0378">Hydrolase</keyword>
<dbReference type="PANTHER" id="PTHR43329">
    <property type="entry name" value="EPOXIDE HYDROLASE"/>
    <property type="match status" value="1"/>
</dbReference>
<dbReference type="InterPro" id="IPR000073">
    <property type="entry name" value="AB_hydrolase_1"/>
</dbReference>
<name>A0A182P0C1_9DIPT</name>
<dbReference type="FunFam" id="1.20.1440.170:FF:000001">
    <property type="entry name" value="Translation machinery-associated 16 homolog"/>
    <property type="match status" value="1"/>
</dbReference>
<protein>
    <recommendedName>
        <fullName evidence="4">AB hydrolase-1 domain-containing protein</fullName>
    </recommendedName>
</protein>
<dbReference type="InterPro" id="IPR038356">
    <property type="entry name" value="Tma16_sf"/>
</dbReference>
<evidence type="ECO:0000256" key="2">
    <source>
        <dbReference type="ARBA" id="ARBA00034127"/>
    </source>
</evidence>
<dbReference type="SUPFAM" id="SSF53474">
    <property type="entry name" value="alpha/beta-Hydrolases"/>
    <property type="match status" value="1"/>
</dbReference>
<dbReference type="Gene3D" id="1.20.1440.170">
    <property type="entry name" value="Translation machinery-associated protein 16-like"/>
    <property type="match status" value="1"/>
</dbReference>
<evidence type="ECO:0000313" key="5">
    <source>
        <dbReference type="EnsemblMetazoa" id="AEPI000353-PA"/>
    </source>
</evidence>
<dbReference type="Pfam" id="PF11176">
    <property type="entry name" value="Tma16"/>
    <property type="match status" value="1"/>
</dbReference>
<proteinExistence type="inferred from homology"/>
<dbReference type="InterPro" id="IPR029058">
    <property type="entry name" value="AB_hydrolase_fold"/>
</dbReference>
<evidence type="ECO:0000313" key="6">
    <source>
        <dbReference type="Proteomes" id="UP000075885"/>
    </source>
</evidence>
<dbReference type="Gene3D" id="3.40.50.1820">
    <property type="entry name" value="alpha/beta hydrolase"/>
    <property type="match status" value="1"/>
</dbReference>
<dbReference type="EnsemblMetazoa" id="AEPI000353-RA">
    <property type="protein sequence ID" value="AEPI000353-PA"/>
    <property type="gene ID" value="AEPI000353"/>
</dbReference>
<feature type="domain" description="AB hydrolase-1" evidence="4">
    <location>
        <begin position="99"/>
        <end position="339"/>
    </location>
</feature>
<evidence type="ECO:0000256" key="1">
    <source>
        <dbReference type="ARBA" id="ARBA00022801"/>
    </source>
</evidence>
<keyword evidence="6" id="KW-1185">Reference proteome</keyword>
<dbReference type="GO" id="GO:0004301">
    <property type="term" value="F:epoxide hydrolase activity"/>
    <property type="evidence" value="ECO:0007669"/>
    <property type="project" value="UniProtKB-ARBA"/>
</dbReference>
<accession>A0A182P0C1</accession>
<dbReference type="AlphaFoldDB" id="A0A182P0C1"/>
<dbReference type="PRINTS" id="PR00412">
    <property type="entry name" value="EPOXHYDRLASE"/>
</dbReference>
<dbReference type="InterPro" id="IPR021346">
    <property type="entry name" value="Tma16"/>
</dbReference>
<evidence type="ECO:0000256" key="3">
    <source>
        <dbReference type="ARBA" id="ARBA00038334"/>
    </source>
</evidence>
<comment type="similarity">
    <text evidence="2">Belongs to the TMA16 family.</text>
</comment>
<dbReference type="Pfam" id="PF00561">
    <property type="entry name" value="Abhydrolase_1"/>
    <property type="match status" value="1"/>
</dbReference>
<dbReference type="InterPro" id="IPR000639">
    <property type="entry name" value="Epox_hydrolase-like"/>
</dbReference>
<comment type="similarity">
    <text evidence="3">Belongs to the AB hydrolase superfamily. Epoxide hydrolase family.</text>
</comment>
<dbReference type="Proteomes" id="UP000075885">
    <property type="component" value="Unassembled WGS sequence"/>
</dbReference>
<dbReference type="VEuPathDB" id="VectorBase:AEPI000353"/>